<accession>A0A2G2WX78</accession>
<gene>
    <name evidence="1" type="ORF">CQW23_09595</name>
</gene>
<reference evidence="1 2" key="1">
    <citation type="journal article" date="2017" name="Genome Biol.">
        <title>New reference genome sequences of hot pepper reveal the massive evolution of plant disease-resistance genes by retroduplication.</title>
        <authorList>
            <person name="Kim S."/>
            <person name="Park J."/>
            <person name="Yeom S.I."/>
            <person name="Kim Y.M."/>
            <person name="Seo E."/>
            <person name="Kim K.T."/>
            <person name="Kim M.S."/>
            <person name="Lee J.M."/>
            <person name="Cheong K."/>
            <person name="Shin H.S."/>
            <person name="Kim S.B."/>
            <person name="Han K."/>
            <person name="Lee J."/>
            <person name="Park M."/>
            <person name="Lee H.A."/>
            <person name="Lee H.Y."/>
            <person name="Lee Y."/>
            <person name="Oh S."/>
            <person name="Lee J.H."/>
            <person name="Choi E."/>
            <person name="Choi E."/>
            <person name="Lee S.E."/>
            <person name="Jeon J."/>
            <person name="Kim H."/>
            <person name="Choi G."/>
            <person name="Song H."/>
            <person name="Lee J."/>
            <person name="Lee S.C."/>
            <person name="Kwon J.K."/>
            <person name="Lee H.Y."/>
            <person name="Koo N."/>
            <person name="Hong Y."/>
            <person name="Kim R.W."/>
            <person name="Kang W.H."/>
            <person name="Huh J.H."/>
            <person name="Kang B.C."/>
            <person name="Yang T.J."/>
            <person name="Lee Y.H."/>
            <person name="Bennetzen J.L."/>
            <person name="Choi D."/>
        </authorList>
    </citation>
    <scope>NUCLEOTIDE SEQUENCE [LARGE SCALE GENOMIC DNA]</scope>
    <source>
        <strain evidence="2">cv. PBC81</strain>
    </source>
</reference>
<evidence type="ECO:0000313" key="1">
    <source>
        <dbReference type="EMBL" id="PHT49848.1"/>
    </source>
</evidence>
<dbReference type="STRING" id="33114.A0A2G2WX78"/>
<organism evidence="1 2">
    <name type="scientific">Capsicum baccatum</name>
    <name type="common">Peruvian pepper</name>
    <dbReference type="NCBI Taxonomy" id="33114"/>
    <lineage>
        <taxon>Eukaryota</taxon>
        <taxon>Viridiplantae</taxon>
        <taxon>Streptophyta</taxon>
        <taxon>Embryophyta</taxon>
        <taxon>Tracheophyta</taxon>
        <taxon>Spermatophyta</taxon>
        <taxon>Magnoliopsida</taxon>
        <taxon>eudicotyledons</taxon>
        <taxon>Gunneridae</taxon>
        <taxon>Pentapetalae</taxon>
        <taxon>asterids</taxon>
        <taxon>lamiids</taxon>
        <taxon>Solanales</taxon>
        <taxon>Solanaceae</taxon>
        <taxon>Solanoideae</taxon>
        <taxon>Capsiceae</taxon>
        <taxon>Capsicum</taxon>
    </lineage>
</organism>
<dbReference type="AlphaFoldDB" id="A0A2G2WX78"/>
<proteinExistence type="predicted"/>
<dbReference type="OrthoDB" id="1889663at2759"/>
<sequence length="344" mass="39088">MLRACANDFKGSWDDHFPLIEFAYNKSYHSSIRMAPFKALHGRRCRSPIGWFKVIKASVIGPDLILIQKLFKNTNEYTTSSHSISKKETVNHQKAKPKEIVLFGICRGNSSRKSGDKSRSRSKNFNIFNILCRKDISKEYFYSTVKLRRVGSYHRSQYFEYCMKMKKENHTRGLSISHKEDSSVTENHVGNTQILPVTDSAPSSSSLNNKDRCSGAEVREKCKGDKAKTISKMKELLRWAAAAKSDKGSKYITSKVFKFLNRAALKSVPDDDQLSNDSPKISFRWDVESCSTTYSAMSMPDSSTKNEQSIQINFASLNSTPVHINQCPKLNWITTDSEFVVLEL</sequence>
<dbReference type="Gene3D" id="3.30.420.10">
    <property type="entry name" value="Ribonuclease H-like superfamily/Ribonuclease H"/>
    <property type="match status" value="1"/>
</dbReference>
<dbReference type="PANTHER" id="PTHR36038:SF3">
    <property type="entry name" value="OVATE FAMILY PROTEIN"/>
    <property type="match status" value="1"/>
</dbReference>
<name>A0A2G2WX78_CAPBA</name>
<evidence type="ECO:0008006" key="3">
    <source>
        <dbReference type="Google" id="ProtNLM"/>
    </source>
</evidence>
<reference evidence="2" key="2">
    <citation type="journal article" date="2017" name="J. Anim. Genet.">
        <title>Multiple reference genome sequences of hot pepper reveal the massive evolution of plant disease resistance genes by retroduplication.</title>
        <authorList>
            <person name="Kim S."/>
            <person name="Park J."/>
            <person name="Yeom S.-I."/>
            <person name="Kim Y.-M."/>
            <person name="Seo E."/>
            <person name="Kim K.-T."/>
            <person name="Kim M.-S."/>
            <person name="Lee J.M."/>
            <person name="Cheong K."/>
            <person name="Shin H.-S."/>
            <person name="Kim S.-B."/>
            <person name="Han K."/>
            <person name="Lee J."/>
            <person name="Park M."/>
            <person name="Lee H.-A."/>
            <person name="Lee H.-Y."/>
            <person name="Lee Y."/>
            <person name="Oh S."/>
            <person name="Lee J.H."/>
            <person name="Choi E."/>
            <person name="Choi E."/>
            <person name="Lee S.E."/>
            <person name="Jeon J."/>
            <person name="Kim H."/>
            <person name="Choi G."/>
            <person name="Song H."/>
            <person name="Lee J."/>
            <person name="Lee S.-C."/>
            <person name="Kwon J.-K."/>
            <person name="Lee H.-Y."/>
            <person name="Koo N."/>
            <person name="Hong Y."/>
            <person name="Kim R.W."/>
            <person name="Kang W.-H."/>
            <person name="Huh J.H."/>
            <person name="Kang B.-C."/>
            <person name="Yang T.-J."/>
            <person name="Lee Y.-H."/>
            <person name="Bennetzen J.L."/>
            <person name="Choi D."/>
        </authorList>
    </citation>
    <scope>NUCLEOTIDE SEQUENCE [LARGE SCALE GENOMIC DNA]</scope>
    <source>
        <strain evidence="2">cv. PBC81</strain>
    </source>
</reference>
<comment type="caution">
    <text evidence="1">The sequence shown here is derived from an EMBL/GenBank/DDBJ whole genome shotgun (WGS) entry which is preliminary data.</text>
</comment>
<protein>
    <recommendedName>
        <fullName evidence="3">Reverse transcriptase domain-containing protein</fullName>
    </recommendedName>
</protein>
<keyword evidence="2" id="KW-1185">Reference proteome</keyword>
<dbReference type="EMBL" id="MLFT02000004">
    <property type="protein sequence ID" value="PHT49848.1"/>
    <property type="molecule type" value="Genomic_DNA"/>
</dbReference>
<dbReference type="GO" id="GO:0003676">
    <property type="term" value="F:nucleic acid binding"/>
    <property type="evidence" value="ECO:0007669"/>
    <property type="project" value="InterPro"/>
</dbReference>
<dbReference type="PANTHER" id="PTHR36038">
    <property type="entry name" value="OS06G0102750 PROTEIN"/>
    <property type="match status" value="1"/>
</dbReference>
<dbReference type="InterPro" id="IPR036397">
    <property type="entry name" value="RNaseH_sf"/>
</dbReference>
<evidence type="ECO:0000313" key="2">
    <source>
        <dbReference type="Proteomes" id="UP000224567"/>
    </source>
</evidence>
<dbReference type="Proteomes" id="UP000224567">
    <property type="component" value="Unassembled WGS sequence"/>
</dbReference>